<comment type="similarity">
    <text evidence="1">Belongs to the indoleamine 2,3-dioxygenase family.</text>
</comment>
<dbReference type="OrthoDB" id="540174at2759"/>
<organism evidence="5 6">
    <name type="scientific">Coniochaeta ligniaria NRRL 30616</name>
    <dbReference type="NCBI Taxonomy" id="1408157"/>
    <lineage>
        <taxon>Eukaryota</taxon>
        <taxon>Fungi</taxon>
        <taxon>Dikarya</taxon>
        <taxon>Ascomycota</taxon>
        <taxon>Pezizomycotina</taxon>
        <taxon>Sordariomycetes</taxon>
        <taxon>Sordariomycetidae</taxon>
        <taxon>Coniochaetales</taxon>
        <taxon>Coniochaetaceae</taxon>
        <taxon>Coniochaeta</taxon>
    </lineage>
</organism>
<evidence type="ECO:0000313" key="6">
    <source>
        <dbReference type="Proteomes" id="UP000182658"/>
    </source>
</evidence>
<feature type="binding site" description="proximal binding residue" evidence="4">
    <location>
        <position position="372"/>
    </location>
    <ligand>
        <name>heme b</name>
        <dbReference type="ChEBI" id="CHEBI:60344"/>
    </ligand>
    <ligandPart>
        <name>Fe</name>
        <dbReference type="ChEBI" id="CHEBI:18248"/>
    </ligandPart>
</feature>
<accession>A0A1J7I611</accession>
<name>A0A1J7I611_9PEZI</name>
<dbReference type="PROSITE" id="PS00876">
    <property type="entry name" value="IDO_1"/>
    <property type="match status" value="1"/>
</dbReference>
<keyword evidence="3 4" id="KW-0408">Iron</keyword>
<dbReference type="GO" id="GO:0019441">
    <property type="term" value="P:L-tryptophan catabolic process to kynurenine"/>
    <property type="evidence" value="ECO:0007669"/>
    <property type="project" value="InterPro"/>
</dbReference>
<dbReference type="GO" id="GO:0020037">
    <property type="term" value="F:heme binding"/>
    <property type="evidence" value="ECO:0007669"/>
    <property type="project" value="InterPro"/>
</dbReference>
<dbReference type="Gene3D" id="1.20.58.480">
    <property type="match status" value="1"/>
</dbReference>
<keyword evidence="5" id="KW-0560">Oxidoreductase</keyword>
<dbReference type="InParanoid" id="A0A1J7I611"/>
<protein>
    <submittedName>
        <fullName evidence="5">Indoleamine 2,3-dioxygenase</fullName>
    </submittedName>
</protein>
<dbReference type="AlphaFoldDB" id="A0A1J7I611"/>
<dbReference type="InterPro" id="IPR000898">
    <property type="entry name" value="Indolamine_dOase"/>
</dbReference>
<keyword evidence="5" id="KW-0223">Dioxygenase</keyword>
<evidence type="ECO:0000256" key="2">
    <source>
        <dbReference type="ARBA" id="ARBA00022723"/>
    </source>
</evidence>
<evidence type="ECO:0000313" key="5">
    <source>
        <dbReference type="EMBL" id="OIW22803.1"/>
    </source>
</evidence>
<reference evidence="5 6" key="1">
    <citation type="submission" date="2016-10" db="EMBL/GenBank/DDBJ databases">
        <title>Draft genome sequence of Coniochaeta ligniaria NRRL30616, a lignocellulolytic fungus for bioabatement of inhibitors in plant biomass hydrolysates.</title>
        <authorList>
            <consortium name="DOE Joint Genome Institute"/>
            <person name="Jimenez D.J."/>
            <person name="Hector R.E."/>
            <person name="Riley R."/>
            <person name="Sun H."/>
            <person name="Grigoriev I.V."/>
            <person name="Van Elsas J.D."/>
            <person name="Nichols N.N."/>
        </authorList>
    </citation>
    <scope>NUCLEOTIDE SEQUENCE [LARGE SCALE GENOMIC DNA]</scope>
    <source>
        <strain evidence="5 6">NRRL 30616</strain>
    </source>
</reference>
<dbReference type="GO" id="GO:0046872">
    <property type="term" value="F:metal ion binding"/>
    <property type="evidence" value="ECO:0007669"/>
    <property type="project" value="UniProtKB-KW"/>
</dbReference>
<sequence>MCPHAVPSPHYALGHEHSTLAESEIELNGFLPEQLPVDSLSDPYYGPWESLIKDLPKLLKDRTIRSRVNALPVLSVSRLRTTAKWRRAYVILSFLAHGYIWGGDYAAEVLPPSITVPLLKVSAHLELPPVATYASTCLWNFRSSSDDLTRLESLQALHTFTGTEDESWFYIVSVAMEAQGAHIIPIMLRAMKTVKNRDYSTITHALEELSTCIRRIHSLLGRMYEKCNPVVFYYQIRPFLAGSKNMAAAGLPRGVFYDEGDGEGHWLQLRGGSNGQSSLIQFLDIVLGVEHTFSGNSSPDAKTSASEPSFHQEVRAYMPAAHRQFLEHVSRIGSIRNLASGNSLPDEAPEQERLRAAFQTATSALAEFRNKHLGIVTRYIIIPSRRPPPDRSNVHVGLAGAPVGTSLDTRERGELTGTGGTALLPFLKQVRDETYQAGCMRSDP</sequence>
<dbReference type="GO" id="GO:0034354">
    <property type="term" value="P:'de novo' NAD+ biosynthetic process from L-tryptophan"/>
    <property type="evidence" value="ECO:0007669"/>
    <property type="project" value="TreeGrafter"/>
</dbReference>
<evidence type="ECO:0000256" key="3">
    <source>
        <dbReference type="ARBA" id="ARBA00023004"/>
    </source>
</evidence>
<keyword evidence="4" id="KW-0349">Heme</keyword>
<evidence type="ECO:0000256" key="1">
    <source>
        <dbReference type="ARBA" id="ARBA00007119"/>
    </source>
</evidence>
<dbReference type="Pfam" id="PF01231">
    <property type="entry name" value="IDO"/>
    <property type="match status" value="1"/>
</dbReference>
<dbReference type="InterPro" id="IPR037217">
    <property type="entry name" value="Trp/Indoleamine_2_3_dOase-like"/>
</dbReference>
<dbReference type="Proteomes" id="UP000182658">
    <property type="component" value="Unassembled WGS sequence"/>
</dbReference>
<dbReference type="STRING" id="1408157.A0A1J7I611"/>
<keyword evidence="6" id="KW-1185">Reference proteome</keyword>
<keyword evidence="2 4" id="KW-0479">Metal-binding</keyword>
<dbReference type="PANTHER" id="PTHR28657:SF10">
    <property type="entry name" value="INDOLEAMINE 2,3-DIOXYGENASE"/>
    <property type="match status" value="1"/>
</dbReference>
<dbReference type="GO" id="GO:0033754">
    <property type="term" value="F:indoleamine 2,3-dioxygenase activity"/>
    <property type="evidence" value="ECO:0007669"/>
    <property type="project" value="TreeGrafter"/>
</dbReference>
<dbReference type="GO" id="GO:0005737">
    <property type="term" value="C:cytoplasm"/>
    <property type="evidence" value="ECO:0007669"/>
    <property type="project" value="TreeGrafter"/>
</dbReference>
<dbReference type="SUPFAM" id="SSF140959">
    <property type="entry name" value="Indolic compounds 2,3-dioxygenase-like"/>
    <property type="match status" value="1"/>
</dbReference>
<dbReference type="EMBL" id="KV875110">
    <property type="protein sequence ID" value="OIW22803.1"/>
    <property type="molecule type" value="Genomic_DNA"/>
</dbReference>
<dbReference type="FunCoup" id="A0A1J7I611">
    <property type="interactions" value="144"/>
</dbReference>
<gene>
    <name evidence="5" type="ORF">CONLIGDRAFT_150370</name>
</gene>
<proteinExistence type="inferred from homology"/>
<evidence type="ECO:0000256" key="4">
    <source>
        <dbReference type="PIRSR" id="PIRSR600898-1"/>
    </source>
</evidence>
<dbReference type="PANTHER" id="PTHR28657">
    <property type="entry name" value="INDOLEAMINE 2,3-DIOXYGENASE"/>
    <property type="match status" value="1"/>
</dbReference>